<dbReference type="Proteomes" id="UP001060170">
    <property type="component" value="Chromosome 7"/>
</dbReference>
<reference evidence="2" key="1">
    <citation type="journal article" date="2018" name="BMC Genomics">
        <title>Genomic insights into host adaptation between the wheat stripe rust pathogen (Puccinia striiformis f. sp. tritici) and the barley stripe rust pathogen (Puccinia striiformis f. sp. hordei).</title>
        <authorList>
            <person name="Xia C."/>
            <person name="Wang M."/>
            <person name="Yin C."/>
            <person name="Cornejo O.E."/>
            <person name="Hulbert S.H."/>
            <person name="Chen X."/>
        </authorList>
    </citation>
    <scope>NUCLEOTIDE SEQUENCE [LARGE SCALE GENOMIC DNA]</scope>
    <source>
        <strain evidence="2">93-210</strain>
    </source>
</reference>
<evidence type="ECO:0000313" key="1">
    <source>
        <dbReference type="EMBL" id="KAI7951627.1"/>
    </source>
</evidence>
<reference evidence="2" key="2">
    <citation type="journal article" date="2018" name="Mol. Plant Microbe Interact.">
        <title>Genome sequence resources for the wheat stripe rust pathogen (Puccinia striiformis f. sp. tritici) and the barley stripe rust pathogen (Puccinia striiformis f. sp. hordei).</title>
        <authorList>
            <person name="Xia C."/>
            <person name="Wang M."/>
            <person name="Yin C."/>
            <person name="Cornejo O.E."/>
            <person name="Hulbert S.H."/>
            <person name="Chen X."/>
        </authorList>
    </citation>
    <scope>NUCLEOTIDE SEQUENCE [LARGE SCALE GENOMIC DNA]</scope>
    <source>
        <strain evidence="2">93-210</strain>
    </source>
</reference>
<gene>
    <name evidence="1" type="ORF">MJO28_007311</name>
</gene>
<accession>A0ACC0EH10</accession>
<organism evidence="1 2">
    <name type="scientific">Puccinia striiformis f. sp. tritici</name>
    <dbReference type="NCBI Taxonomy" id="168172"/>
    <lineage>
        <taxon>Eukaryota</taxon>
        <taxon>Fungi</taxon>
        <taxon>Dikarya</taxon>
        <taxon>Basidiomycota</taxon>
        <taxon>Pucciniomycotina</taxon>
        <taxon>Pucciniomycetes</taxon>
        <taxon>Pucciniales</taxon>
        <taxon>Pucciniaceae</taxon>
        <taxon>Puccinia</taxon>
    </lineage>
</organism>
<dbReference type="EMBL" id="CM045871">
    <property type="protein sequence ID" value="KAI7951627.1"/>
    <property type="molecule type" value="Genomic_DNA"/>
</dbReference>
<protein>
    <submittedName>
        <fullName evidence="1">Uncharacterized protein</fullName>
    </submittedName>
</protein>
<evidence type="ECO:0000313" key="2">
    <source>
        <dbReference type="Proteomes" id="UP001060170"/>
    </source>
</evidence>
<name>A0ACC0EH10_9BASI</name>
<sequence length="90" mass="10458">MTIPMDVGSRFLRRASKNKVLGAFIEEAQDLKRHFLEYSDTEKSDLTRTRMIEEEVGLIKKAFYFLPNKNLPSGVKDDILLWIQAFAYTT</sequence>
<reference evidence="1 2" key="3">
    <citation type="journal article" date="2022" name="Microbiol. Spectr.">
        <title>Folding features and dynamics of 3D genome architecture in plant fungal pathogens.</title>
        <authorList>
            <person name="Xia C."/>
        </authorList>
    </citation>
    <scope>NUCLEOTIDE SEQUENCE [LARGE SCALE GENOMIC DNA]</scope>
    <source>
        <strain evidence="1 2">93-210</strain>
    </source>
</reference>
<proteinExistence type="predicted"/>
<comment type="caution">
    <text evidence="1">The sequence shown here is derived from an EMBL/GenBank/DDBJ whole genome shotgun (WGS) entry which is preliminary data.</text>
</comment>
<keyword evidence="2" id="KW-1185">Reference proteome</keyword>